<keyword evidence="7" id="KW-1185">Reference proteome</keyword>
<dbReference type="PANTHER" id="PTHR47424">
    <property type="entry name" value="REGULATORY PROTEIN GAL4"/>
    <property type="match status" value="1"/>
</dbReference>
<keyword evidence="2" id="KW-0238">DNA-binding</keyword>
<dbReference type="Proteomes" id="UP001521785">
    <property type="component" value="Unassembled WGS sequence"/>
</dbReference>
<keyword evidence="4" id="KW-0539">Nucleus</keyword>
<name>A0ABR3R5N7_9PLEO</name>
<evidence type="ECO:0000256" key="2">
    <source>
        <dbReference type="ARBA" id="ARBA00023125"/>
    </source>
</evidence>
<accession>A0ABR3R5N7</accession>
<evidence type="ECO:0000313" key="6">
    <source>
        <dbReference type="EMBL" id="KAL1599459.1"/>
    </source>
</evidence>
<evidence type="ECO:0000256" key="1">
    <source>
        <dbReference type="ARBA" id="ARBA00023015"/>
    </source>
</evidence>
<evidence type="ECO:0000256" key="5">
    <source>
        <dbReference type="SAM" id="MobiDB-lite"/>
    </source>
</evidence>
<dbReference type="PANTHER" id="PTHR47424:SF3">
    <property type="entry name" value="REGULATORY PROTEIN GAL4"/>
    <property type="match status" value="1"/>
</dbReference>
<evidence type="ECO:0000313" key="7">
    <source>
        <dbReference type="Proteomes" id="UP001521785"/>
    </source>
</evidence>
<organism evidence="6 7">
    <name type="scientific">Paraconiothyrium brasiliense</name>
    <dbReference type="NCBI Taxonomy" id="300254"/>
    <lineage>
        <taxon>Eukaryota</taxon>
        <taxon>Fungi</taxon>
        <taxon>Dikarya</taxon>
        <taxon>Ascomycota</taxon>
        <taxon>Pezizomycotina</taxon>
        <taxon>Dothideomycetes</taxon>
        <taxon>Pleosporomycetidae</taxon>
        <taxon>Pleosporales</taxon>
        <taxon>Massarineae</taxon>
        <taxon>Didymosphaeriaceae</taxon>
        <taxon>Paraconiothyrium</taxon>
    </lineage>
</organism>
<dbReference type="EMBL" id="JAKJXO020000010">
    <property type="protein sequence ID" value="KAL1599459.1"/>
    <property type="molecule type" value="Genomic_DNA"/>
</dbReference>
<gene>
    <name evidence="6" type="ORF">SLS60_007262</name>
</gene>
<feature type="region of interest" description="Disordered" evidence="5">
    <location>
        <begin position="1"/>
        <end position="31"/>
    </location>
</feature>
<sequence length="307" mass="33900">MLAVDDTIPLPAALDDTQPLENENESHTTDVPSVLEAFNISVKIFQVLDEARNMNGEAINKSFGLSELAETLQLNEKLDAIERNLPAHLKPNKSMSEDTPRARMFKLQAESVMLRILNVRSILLRPPVLAAARMSFSSPSATETVSSAETTLRHTVSALSVATAVSAISMLHDNLQSPYRIMSSSVVFMVLSAATLIIAASLVPEFEVSIEPSTKYRDTITMAFEVLEGHQWQIENARGARKQLESFIDIVKQTAKHRIRGASAMPASHDDASLAPNPFEHSDVDLNDPLWNVQWFDTSFWPLPPVP</sequence>
<keyword evidence="3" id="KW-0804">Transcription</keyword>
<evidence type="ECO:0000256" key="4">
    <source>
        <dbReference type="ARBA" id="ARBA00023242"/>
    </source>
</evidence>
<comment type="caution">
    <text evidence="6">The sequence shown here is derived from an EMBL/GenBank/DDBJ whole genome shotgun (WGS) entry which is preliminary data.</text>
</comment>
<evidence type="ECO:0000256" key="3">
    <source>
        <dbReference type="ARBA" id="ARBA00023163"/>
    </source>
</evidence>
<reference evidence="6 7" key="1">
    <citation type="submission" date="2024-02" db="EMBL/GenBank/DDBJ databases">
        <title>De novo assembly and annotation of 12 fungi associated with fruit tree decline syndrome in Ontario, Canada.</title>
        <authorList>
            <person name="Sulman M."/>
            <person name="Ellouze W."/>
            <person name="Ilyukhin E."/>
        </authorList>
    </citation>
    <scope>NUCLEOTIDE SEQUENCE [LARGE SCALE GENOMIC DNA]</scope>
    <source>
        <strain evidence="6 7">M42-189</strain>
    </source>
</reference>
<keyword evidence="1" id="KW-0805">Transcription regulation</keyword>
<proteinExistence type="predicted"/>
<dbReference type="InterPro" id="IPR051127">
    <property type="entry name" value="Fungal_SecMet_Regulators"/>
</dbReference>
<protein>
    <submittedName>
        <fullName evidence="6">Uncharacterized protein</fullName>
    </submittedName>
</protein>